<comment type="caution">
    <text evidence="2">The sequence shown here is derived from an EMBL/GenBank/DDBJ whole genome shotgun (WGS) entry which is preliminary data.</text>
</comment>
<keyword evidence="1" id="KW-0175">Coiled coil</keyword>
<feature type="coiled-coil region" evidence="1">
    <location>
        <begin position="126"/>
        <end position="153"/>
    </location>
</feature>
<reference evidence="3" key="2">
    <citation type="submission" date="2015-07" db="EMBL/GenBank/DDBJ databases">
        <title>Contrasting host-pathogen interactions and genome evolution in two generalist and specialist microsporidian pathogens of mosquitoes.</title>
        <authorList>
            <consortium name="The Broad Institute Genomics Platform"/>
            <consortium name="The Broad Institute Genome Sequencing Center for Infectious Disease"/>
            <person name="Cuomo C.A."/>
            <person name="Sanscrainte N.D."/>
            <person name="Goldberg J.M."/>
            <person name="Heiman D."/>
            <person name="Young S."/>
            <person name="Zeng Q."/>
            <person name="Becnel J.J."/>
            <person name="Birren B.W."/>
        </authorList>
    </citation>
    <scope>NUCLEOTIDE SEQUENCE [LARGE SCALE GENOMIC DNA]</scope>
    <source>
        <strain evidence="3">USNM 41457</strain>
    </source>
</reference>
<gene>
    <name evidence="2" type="ORF">EDEG_03473</name>
</gene>
<dbReference type="HOGENOM" id="CLU_139272_0_0_1"/>
<accession>J9D2P8</accession>
<protein>
    <submittedName>
        <fullName evidence="2">Uncharacterized protein</fullName>
    </submittedName>
</protein>
<dbReference type="AlphaFoldDB" id="J9D2P8"/>
<proteinExistence type="predicted"/>
<evidence type="ECO:0000313" key="2">
    <source>
        <dbReference type="EMBL" id="EJW02071.1"/>
    </source>
</evidence>
<keyword evidence="3" id="KW-1185">Reference proteome</keyword>
<evidence type="ECO:0000256" key="1">
    <source>
        <dbReference type="SAM" id="Coils"/>
    </source>
</evidence>
<dbReference type="InParanoid" id="J9D2P8"/>
<reference evidence="2 3" key="1">
    <citation type="submission" date="2011-08" db="EMBL/GenBank/DDBJ databases">
        <authorList>
            <person name="Liu Z.J."/>
            <person name="Shi F.L."/>
            <person name="Lu J.Q."/>
            <person name="Li M."/>
            <person name="Wang Z.L."/>
        </authorList>
    </citation>
    <scope>NUCLEOTIDE SEQUENCE [LARGE SCALE GENOMIC DNA]</scope>
    <source>
        <strain evidence="2 3">USNM 41457</strain>
    </source>
</reference>
<organism evidence="2 3">
    <name type="scientific">Edhazardia aedis (strain USNM 41457)</name>
    <name type="common">Microsporidian parasite</name>
    <dbReference type="NCBI Taxonomy" id="1003232"/>
    <lineage>
        <taxon>Eukaryota</taxon>
        <taxon>Fungi</taxon>
        <taxon>Fungi incertae sedis</taxon>
        <taxon>Microsporidia</taxon>
        <taxon>Edhazardia</taxon>
    </lineage>
</organism>
<evidence type="ECO:0000313" key="3">
    <source>
        <dbReference type="Proteomes" id="UP000003163"/>
    </source>
</evidence>
<dbReference type="EMBL" id="AFBI03000091">
    <property type="protein sequence ID" value="EJW02071.1"/>
    <property type="molecule type" value="Genomic_DNA"/>
</dbReference>
<dbReference type="VEuPathDB" id="MicrosporidiaDB:EDEG_03473"/>
<dbReference type="Proteomes" id="UP000003163">
    <property type="component" value="Unassembled WGS sequence"/>
</dbReference>
<name>J9D2P8_EDHAE</name>
<sequence length="158" mass="18935">MFSFILHFLSVNLTNHLSNESRIRKINMDIFQYENDFKINVRIIESLNLHRCCVNRHLSKKTQIDREINKLNTEKSGLQKYSKDEYFIKFGRYLDKDLSDIEKKIEQQKINWDAHVRLYNESIQNRNSYEKINDSLKKKIQMLESEKVALKLSMMGVS</sequence>